<comment type="caution">
    <text evidence="1">The sequence shown here is derived from an EMBL/GenBank/DDBJ whole genome shotgun (WGS) entry which is preliminary data.</text>
</comment>
<evidence type="ECO:0000313" key="2">
    <source>
        <dbReference type="Proteomes" id="UP000028712"/>
    </source>
</evidence>
<name>A0A086AAR7_FLAHY</name>
<gene>
    <name evidence="1" type="ORF">IW20_17025</name>
</gene>
<accession>A0A086AAR7</accession>
<dbReference type="AlphaFoldDB" id="A0A086AAR7"/>
<sequence length="208" mass="25089">MNVIKNIFLFFFGLLTQVCFSQEITIHKVNQPYKNYFKNKISKIKQEYRDFPEISNQIVDDETFFYKRRMKLRTKIIDSLNILNNDKIIIIDEFIDINGEQKESSYFIYNDILLLLNYKKIEKKQQVYYKPYIVKKTKDELEEYNENEIATVYNYFDKSDFNKIQGEIELKKFATLNITMIINNEVRFYLIRSNKNGSEVTKFDTVSD</sequence>
<proteinExistence type="predicted"/>
<organism evidence="1 2">
    <name type="scientific">Flavobacterium hydatis</name>
    <name type="common">Cytophaga aquatilis</name>
    <dbReference type="NCBI Taxonomy" id="991"/>
    <lineage>
        <taxon>Bacteria</taxon>
        <taxon>Pseudomonadati</taxon>
        <taxon>Bacteroidota</taxon>
        <taxon>Flavobacteriia</taxon>
        <taxon>Flavobacteriales</taxon>
        <taxon>Flavobacteriaceae</taxon>
        <taxon>Flavobacterium</taxon>
    </lineage>
</organism>
<reference evidence="1 2" key="1">
    <citation type="submission" date="2014-07" db="EMBL/GenBank/DDBJ databases">
        <title>Genome of Flavobacterium hydatis DSM 2063.</title>
        <authorList>
            <person name="Pipes S.E."/>
            <person name="Stropko S.J."/>
            <person name="Newman J.D."/>
        </authorList>
    </citation>
    <scope>NUCLEOTIDE SEQUENCE [LARGE SCALE GENOMIC DNA]</scope>
    <source>
        <strain evidence="1 2">DSM 2063</strain>
    </source>
</reference>
<dbReference type="Proteomes" id="UP000028712">
    <property type="component" value="Unassembled WGS sequence"/>
</dbReference>
<evidence type="ECO:0000313" key="1">
    <source>
        <dbReference type="EMBL" id="KFF13781.1"/>
    </source>
</evidence>
<protein>
    <submittedName>
        <fullName evidence="1">Uncharacterized protein</fullName>
    </submittedName>
</protein>
<dbReference type="RefSeq" id="WP_035624774.1">
    <property type="nucleotide sequence ID" value="NZ_JBEWQG010000019.1"/>
</dbReference>
<dbReference type="EMBL" id="JPRM01000027">
    <property type="protein sequence ID" value="KFF13781.1"/>
    <property type="molecule type" value="Genomic_DNA"/>
</dbReference>